<protein>
    <submittedName>
        <fullName evidence="1">Uncharacterized protein</fullName>
    </submittedName>
</protein>
<dbReference type="AlphaFoldDB" id="A9NTW9"/>
<organism evidence="1">
    <name type="scientific">Picea sitchensis</name>
    <name type="common">Sitka spruce</name>
    <name type="synonym">Pinus sitchensis</name>
    <dbReference type="NCBI Taxonomy" id="3332"/>
    <lineage>
        <taxon>Eukaryota</taxon>
        <taxon>Viridiplantae</taxon>
        <taxon>Streptophyta</taxon>
        <taxon>Embryophyta</taxon>
        <taxon>Tracheophyta</taxon>
        <taxon>Spermatophyta</taxon>
        <taxon>Pinopsida</taxon>
        <taxon>Pinidae</taxon>
        <taxon>Conifers I</taxon>
        <taxon>Pinales</taxon>
        <taxon>Pinaceae</taxon>
        <taxon>Picea</taxon>
    </lineage>
</organism>
<reference evidence="1" key="1">
    <citation type="journal article" date="2008" name="BMC Genomics">
        <title>A conifer genomics resource of 200,000 spruce (Picea spp.) ESTs and 6,464 high-quality, sequence-finished full-length cDNAs for Sitka spruce (Picea sitchensis).</title>
        <authorList>
            <person name="Ralph S.G."/>
            <person name="Chun H.J."/>
            <person name="Kolosova N."/>
            <person name="Cooper D."/>
            <person name="Oddy C."/>
            <person name="Ritland C.E."/>
            <person name="Kirkpatrick R."/>
            <person name="Moore R."/>
            <person name="Barber S."/>
            <person name="Holt R.A."/>
            <person name="Jones S.J."/>
            <person name="Marra M.A."/>
            <person name="Douglas C.J."/>
            <person name="Ritland K."/>
            <person name="Bohlmann J."/>
        </authorList>
    </citation>
    <scope>NUCLEOTIDE SEQUENCE</scope>
    <source>
        <tissue evidence="1">Bark</tissue>
    </source>
</reference>
<dbReference type="EMBL" id="EF084769">
    <property type="protein sequence ID" value="ABK24080.1"/>
    <property type="molecule type" value="mRNA"/>
</dbReference>
<accession>A9NTW9</accession>
<sequence>MRYLVILRKEIFMISMERMHSKKEWVAVAVMIHLIFSNRSLVEILLEVEAAGEAEGKGKVKMLFTP</sequence>
<evidence type="ECO:0000313" key="1">
    <source>
        <dbReference type="EMBL" id="ABK24080.1"/>
    </source>
</evidence>
<name>A9NTW9_PICSI</name>
<proteinExistence type="evidence at transcript level"/>